<reference evidence="3" key="1">
    <citation type="submission" date="2022-12" db="EMBL/GenBank/DDBJ databases">
        <title>Reference genome sequencing for broad-spectrum identification of bacterial and archaeal isolates by mass spectrometry.</title>
        <authorList>
            <person name="Sekiguchi Y."/>
            <person name="Tourlousse D.M."/>
        </authorList>
    </citation>
    <scope>NUCLEOTIDE SEQUENCE</scope>
    <source>
        <strain evidence="3">H2</strain>
    </source>
</reference>
<comment type="caution">
    <text evidence="3">The sequence shown here is derived from an EMBL/GenBank/DDBJ whole genome shotgun (WGS) entry which is preliminary data.</text>
</comment>
<dbReference type="RefSeq" id="WP_214186331.1">
    <property type="nucleotide sequence ID" value="NZ_BSDS01000001.1"/>
</dbReference>
<dbReference type="Proteomes" id="UP001144352">
    <property type="component" value="Unassembled WGS sequence"/>
</dbReference>
<keyword evidence="1" id="KW-0812">Transmembrane</keyword>
<evidence type="ECO:0000313" key="3">
    <source>
        <dbReference type="EMBL" id="GLI38577.1"/>
    </source>
</evidence>
<dbReference type="EMBL" id="BSDS01000001">
    <property type="protein sequence ID" value="GLI38577.1"/>
    <property type="molecule type" value="Genomic_DNA"/>
</dbReference>
<dbReference type="SMART" id="SM00909">
    <property type="entry name" value="Germane"/>
    <property type="match status" value="1"/>
</dbReference>
<gene>
    <name evidence="3" type="ORF">GHYDROH2_20780</name>
</gene>
<keyword evidence="1" id="KW-0472">Membrane</keyword>
<evidence type="ECO:0000259" key="2">
    <source>
        <dbReference type="SMART" id="SM00909"/>
    </source>
</evidence>
<keyword evidence="1" id="KW-1133">Transmembrane helix</keyword>
<dbReference type="InterPro" id="IPR019606">
    <property type="entry name" value="GerMN"/>
</dbReference>
<proteinExistence type="predicted"/>
<dbReference type="Pfam" id="PF10646">
    <property type="entry name" value="Germane"/>
    <property type="match status" value="1"/>
</dbReference>
<name>A0A9W6LC55_9BACT</name>
<feature type="domain" description="GerMN" evidence="2">
    <location>
        <begin position="82"/>
        <end position="170"/>
    </location>
</feature>
<protein>
    <submittedName>
        <fullName evidence="3">Sporulation protein</fullName>
    </submittedName>
</protein>
<organism evidence="3 4">
    <name type="scientific">Geobacter hydrogenophilus</name>
    <dbReference type="NCBI Taxonomy" id="40983"/>
    <lineage>
        <taxon>Bacteria</taxon>
        <taxon>Pseudomonadati</taxon>
        <taxon>Thermodesulfobacteriota</taxon>
        <taxon>Desulfuromonadia</taxon>
        <taxon>Geobacterales</taxon>
        <taxon>Geobacteraceae</taxon>
        <taxon>Geobacter</taxon>
    </lineage>
</organism>
<accession>A0A9W6LC55</accession>
<keyword evidence="4" id="KW-1185">Reference proteome</keyword>
<evidence type="ECO:0000313" key="4">
    <source>
        <dbReference type="Proteomes" id="UP001144352"/>
    </source>
</evidence>
<sequence length="195" mass="21011">MKRTKPHNREQLVLAAFLIAAIVFGLLFFGKYQASRDLPTTKPEPKPVGTVQVTLFFATPDAEGLGREGRQMTACESLPECVESLVDEVANGPVGDLHPTLPPNAVVRDVRIEGETAVVDFGDDLLKGLPGGSSSEMAAVYSVVNTICLNYPQIKGVKFLVDGAEVETLTGHLDLRLPIPPDFSLEKNDKKVATP</sequence>
<evidence type="ECO:0000256" key="1">
    <source>
        <dbReference type="SAM" id="Phobius"/>
    </source>
</evidence>
<feature type="transmembrane region" description="Helical" evidence="1">
    <location>
        <begin position="12"/>
        <end position="30"/>
    </location>
</feature>
<dbReference type="AlphaFoldDB" id="A0A9W6LC55"/>